<gene>
    <name evidence="3" type="ORF">AYBTSS11_LOCUS13787</name>
</gene>
<feature type="region of interest" description="Disordered" evidence="1">
    <location>
        <begin position="452"/>
        <end position="488"/>
    </location>
</feature>
<reference evidence="3" key="1">
    <citation type="submission" date="2023-10" db="EMBL/GenBank/DDBJ databases">
        <authorList>
            <person name="Domelevo Entfellner J.-B."/>
        </authorList>
    </citation>
    <scope>NUCLEOTIDE SEQUENCE</scope>
</reference>
<dbReference type="InterPro" id="IPR057135">
    <property type="entry name" value="At4g27190-like_LRR"/>
</dbReference>
<evidence type="ECO:0000256" key="1">
    <source>
        <dbReference type="SAM" id="MobiDB-lite"/>
    </source>
</evidence>
<dbReference type="EMBL" id="OY731401">
    <property type="protein sequence ID" value="CAJ1949565.1"/>
    <property type="molecule type" value="Genomic_DNA"/>
</dbReference>
<proteinExistence type="predicted"/>
<dbReference type="InterPro" id="IPR032675">
    <property type="entry name" value="LRR_dom_sf"/>
</dbReference>
<dbReference type="Gramene" id="rna-AYBTSS11_LOCUS13787">
    <property type="protein sequence ID" value="CAJ1949565.1"/>
    <property type="gene ID" value="gene-AYBTSS11_LOCUS13787"/>
</dbReference>
<feature type="domain" description="Disease resistance protein At4g27190-like leucine-rich repeats" evidence="2">
    <location>
        <begin position="315"/>
        <end position="386"/>
    </location>
</feature>
<evidence type="ECO:0000259" key="2">
    <source>
        <dbReference type="Pfam" id="PF23247"/>
    </source>
</evidence>
<sequence>MAVLEKAKNIKYLLCEGESMDLFSCKFDGSKLDILIVRLNENKNDYVEVQNSFFENIMGLRVLYLSSNVFYEKVTLSLPESIQSLTNLRSLYLQGFILGDISILGTLQDLETLELVSCVMDDLSIEITKLVKLKLLKLDCSEFKRNNSFQVIESCTSLEELYYITYYSNVISITSHNLKLPKYQRFCILDPSFSSIYIRGEWYKRNSLAILMADRLFSEVTFKNLVQKAEYLYLDRLQGGWKNLIPEIILPHDEGMNNKVVIILESLDLTCLIDNADSQVNDSNANEVIGQEMHVFLKNIALSYTQTTVTLQNVTDELKQIIGDDTKNQSKPFFPRLESLIIIKCNKLNCVFPISTSKIPPKLEYLVIIEAAMLEEVFQGKSDQKVGIPNLKMAVFVEFPRLLPGIESHALGCLVKNCPKLSLSSSLTLESFKHIRSRIRVRTIDDLLEDAKAQETSNQNPTTESTQDSAIRPEVEEAPTELTSSQKHAKQYDVHVNFADECNQQESDIQSNLVKQRKEVEEEQEIVEKDTGFGIPSTAISPTDSKLIRGPLAESKTSIEEGIMSGDGKKIAAPIDLKSENEEGQIAIPSSSILNMEPATIKDVGHVTHSNAPGLLTMVA</sequence>
<dbReference type="Proteomes" id="UP001189624">
    <property type="component" value="Chromosome 4"/>
</dbReference>
<evidence type="ECO:0000313" key="4">
    <source>
        <dbReference type="Proteomes" id="UP001189624"/>
    </source>
</evidence>
<feature type="compositionally biased region" description="Polar residues" evidence="1">
    <location>
        <begin position="454"/>
        <end position="469"/>
    </location>
</feature>
<dbReference type="PANTHER" id="PTHR47186">
    <property type="entry name" value="LEUCINE-RICH REPEAT-CONTAINING PROTEIN 57"/>
    <property type="match status" value="1"/>
</dbReference>
<protein>
    <recommendedName>
        <fullName evidence="2">Disease resistance protein At4g27190-like leucine-rich repeats domain-containing protein</fullName>
    </recommendedName>
</protein>
<dbReference type="SUPFAM" id="SSF52058">
    <property type="entry name" value="L domain-like"/>
    <property type="match status" value="1"/>
</dbReference>
<name>A0AA86T3F0_9FABA</name>
<dbReference type="PANTHER" id="PTHR47186:SF28">
    <property type="entry name" value="TIR-NBS-LRR TYPE DISEASE RESISTANCE-LIKE PROTEIN"/>
    <property type="match status" value="1"/>
</dbReference>
<organism evidence="3 4">
    <name type="scientific">Sphenostylis stenocarpa</name>
    <dbReference type="NCBI Taxonomy" id="92480"/>
    <lineage>
        <taxon>Eukaryota</taxon>
        <taxon>Viridiplantae</taxon>
        <taxon>Streptophyta</taxon>
        <taxon>Embryophyta</taxon>
        <taxon>Tracheophyta</taxon>
        <taxon>Spermatophyta</taxon>
        <taxon>Magnoliopsida</taxon>
        <taxon>eudicotyledons</taxon>
        <taxon>Gunneridae</taxon>
        <taxon>Pentapetalae</taxon>
        <taxon>rosids</taxon>
        <taxon>fabids</taxon>
        <taxon>Fabales</taxon>
        <taxon>Fabaceae</taxon>
        <taxon>Papilionoideae</taxon>
        <taxon>50 kb inversion clade</taxon>
        <taxon>NPAAA clade</taxon>
        <taxon>indigoferoid/millettioid clade</taxon>
        <taxon>Phaseoleae</taxon>
        <taxon>Sphenostylis</taxon>
    </lineage>
</organism>
<dbReference type="AlphaFoldDB" id="A0AA86T3F0"/>
<keyword evidence="4" id="KW-1185">Reference proteome</keyword>
<dbReference type="Pfam" id="PF23247">
    <property type="entry name" value="LRR_RPS2"/>
    <property type="match status" value="1"/>
</dbReference>
<dbReference type="Gene3D" id="3.80.10.10">
    <property type="entry name" value="Ribonuclease Inhibitor"/>
    <property type="match status" value="1"/>
</dbReference>
<accession>A0AA86T3F0</accession>
<evidence type="ECO:0000313" key="3">
    <source>
        <dbReference type="EMBL" id="CAJ1949565.1"/>
    </source>
</evidence>